<dbReference type="GO" id="GO:0006508">
    <property type="term" value="P:proteolysis"/>
    <property type="evidence" value="ECO:0007669"/>
    <property type="project" value="InterPro"/>
</dbReference>
<proteinExistence type="inferred from homology"/>
<dbReference type="Gene3D" id="2.40.10.10">
    <property type="entry name" value="Trypsin-like serine proteases"/>
    <property type="match status" value="1"/>
</dbReference>
<protein>
    <submittedName>
        <fullName evidence="5">Plasma kallikrein</fullName>
    </submittedName>
</protein>
<dbReference type="InterPro" id="IPR043504">
    <property type="entry name" value="Peptidase_S1_PA_chymotrypsin"/>
</dbReference>
<dbReference type="EMBL" id="JAATJU010024862">
    <property type="protein sequence ID" value="KAH0504805.1"/>
    <property type="molecule type" value="Genomic_DNA"/>
</dbReference>
<dbReference type="SUPFAM" id="SSF50494">
    <property type="entry name" value="Trypsin-like serine proteases"/>
    <property type="match status" value="1"/>
</dbReference>
<dbReference type="InterPro" id="IPR051487">
    <property type="entry name" value="Ser/Thr_Proteases_Immune/Dev"/>
</dbReference>
<feature type="non-terminal residue" evidence="5">
    <location>
        <position position="1"/>
    </location>
</feature>
<evidence type="ECO:0000259" key="4">
    <source>
        <dbReference type="PROSITE" id="PS50240"/>
    </source>
</evidence>
<dbReference type="GO" id="GO:0004252">
    <property type="term" value="F:serine-type endopeptidase activity"/>
    <property type="evidence" value="ECO:0007669"/>
    <property type="project" value="InterPro"/>
</dbReference>
<dbReference type="InterPro" id="IPR009003">
    <property type="entry name" value="Peptidase_S1_PA"/>
</dbReference>
<evidence type="ECO:0000313" key="5">
    <source>
        <dbReference type="EMBL" id="KAH0504805.1"/>
    </source>
</evidence>
<dbReference type="InterPro" id="IPR001254">
    <property type="entry name" value="Trypsin_dom"/>
</dbReference>
<reference evidence="5" key="1">
    <citation type="submission" date="2020-03" db="EMBL/GenBank/DDBJ databases">
        <title>Studies in the Genomics of Life Span.</title>
        <authorList>
            <person name="Glass D."/>
        </authorList>
    </citation>
    <scope>NUCLEOTIDE SEQUENCE</scope>
    <source>
        <strain evidence="5">LTLLF</strain>
        <tissue evidence="5">Muscle</tissue>
    </source>
</reference>
<dbReference type="Proteomes" id="UP000710432">
    <property type="component" value="Unassembled WGS sequence"/>
</dbReference>
<gene>
    <name evidence="5" type="ORF">LTLLF_181455</name>
</gene>
<evidence type="ECO:0000256" key="3">
    <source>
        <dbReference type="SAM" id="MobiDB-lite"/>
    </source>
</evidence>
<dbReference type="AlphaFoldDB" id="A0A8J6KN96"/>
<evidence type="ECO:0000313" key="6">
    <source>
        <dbReference type="Proteomes" id="UP000710432"/>
    </source>
</evidence>
<keyword evidence="1" id="KW-1015">Disulfide bond</keyword>
<comment type="similarity">
    <text evidence="2">Belongs to the peptidase S1 family. CLIP subfamily.</text>
</comment>
<evidence type="ECO:0000256" key="1">
    <source>
        <dbReference type="ARBA" id="ARBA00023157"/>
    </source>
</evidence>
<sequence>FNNIPWLLSIDEICQGIILNQWWILSTITCLTKLKYMNSDISKVINKEGILHGDKICLHPSFNTRDGKYSVKGIIGMIFLEVLIKIKEILLPQYHNILRKSCFPCVYQHCSIYQYQKHTKFENNVKQLSVKFLDISFCRNQHNHMPKSNSLCIWTHQKEDCWIQQGSPVLCPFGSHWELVGLISESSIACKNPILVIKTAPYLPWMRWLINMNEKLLDPNFSSLCSSSPGVEHDLSNDINHADIPLEGLSLQPFSRLITSSQKRQRRNPPPVFSISNNKDSFPGTKQLYFQGDHLSSASKFQMTLFSKIVDNYFQNFEYF</sequence>
<dbReference type="Pfam" id="PF00089">
    <property type="entry name" value="Trypsin"/>
    <property type="match status" value="1"/>
</dbReference>
<name>A0A8J6KN96_MICOH</name>
<comment type="caution">
    <text evidence="5">The sequence shown here is derived from an EMBL/GenBank/DDBJ whole genome shotgun (WGS) entry which is preliminary data.</text>
</comment>
<organism evidence="5 6">
    <name type="scientific">Microtus ochrogaster</name>
    <name type="common">Prairie vole</name>
    <dbReference type="NCBI Taxonomy" id="79684"/>
    <lineage>
        <taxon>Eukaryota</taxon>
        <taxon>Metazoa</taxon>
        <taxon>Chordata</taxon>
        <taxon>Craniata</taxon>
        <taxon>Vertebrata</taxon>
        <taxon>Euteleostomi</taxon>
        <taxon>Mammalia</taxon>
        <taxon>Eutheria</taxon>
        <taxon>Euarchontoglires</taxon>
        <taxon>Glires</taxon>
        <taxon>Rodentia</taxon>
        <taxon>Myomorpha</taxon>
        <taxon>Muroidea</taxon>
        <taxon>Cricetidae</taxon>
        <taxon>Arvicolinae</taxon>
        <taxon>Microtus</taxon>
    </lineage>
</organism>
<accession>A0A8J6KN96</accession>
<feature type="domain" description="Peptidase S1" evidence="4">
    <location>
        <begin position="1"/>
        <end position="211"/>
    </location>
</feature>
<feature type="region of interest" description="Disordered" evidence="3">
    <location>
        <begin position="260"/>
        <end position="279"/>
    </location>
</feature>
<dbReference type="PANTHER" id="PTHR24256">
    <property type="entry name" value="TRYPTASE-RELATED"/>
    <property type="match status" value="1"/>
</dbReference>
<dbReference type="PROSITE" id="PS50240">
    <property type="entry name" value="TRYPSIN_DOM"/>
    <property type="match status" value="1"/>
</dbReference>
<evidence type="ECO:0000256" key="2">
    <source>
        <dbReference type="ARBA" id="ARBA00024195"/>
    </source>
</evidence>